<feature type="chain" id="PRO_5003431594" evidence="1">
    <location>
        <begin position="24"/>
        <end position="278"/>
    </location>
</feature>
<evidence type="ECO:0000313" key="2">
    <source>
        <dbReference type="EMBL" id="CCD28924.1"/>
    </source>
</evidence>
<dbReference type="STRING" id="1070319.CAGGBEG34_190095"/>
<evidence type="ECO:0000256" key="1">
    <source>
        <dbReference type="SAM" id="SignalP"/>
    </source>
</evidence>
<dbReference type="eggNOG" id="COG1388">
    <property type="taxonomic scope" value="Bacteria"/>
</dbReference>
<name>G2J827_9BURK</name>
<organism evidence="2 3">
    <name type="scientific">Candidatus Glomeribacter gigasporarum BEG34</name>
    <dbReference type="NCBI Taxonomy" id="1070319"/>
    <lineage>
        <taxon>Bacteria</taxon>
        <taxon>Pseudomonadati</taxon>
        <taxon>Pseudomonadota</taxon>
        <taxon>Betaproteobacteria</taxon>
        <taxon>Burkholderiales</taxon>
        <taxon>Burkholderiaceae</taxon>
        <taxon>Candidatus Glomeribacter</taxon>
    </lineage>
</organism>
<keyword evidence="1" id="KW-0732">Signal</keyword>
<sequence>MRFKKRNTLAFVLGCTACIGATAHDGSPAVSRSLEALTQLSAPSATRAPKLSSARASLLSETAQLLGSHLGLAERSAQLIAALEARADKLDMIYRFPALVSPRGVLPPVITEARDAVQVTGDQLRVADRIYRMVARARFVTTPPSWRDDLFVGLRTKPSKERPTAAALPRTPDERAYWTQQVRMGYTHGRQLADQILERNRARLDRTFLGMLRYTALLKRGLVVEPTVSAAPAIVTGDATHLNIGDTLYRITDPGGLILDARRWRPVVAPASSSGTKP</sequence>
<dbReference type="InterPro" id="IPR031618">
    <property type="entry name" value="T4SS_TraI"/>
</dbReference>
<dbReference type="AlphaFoldDB" id="G2J827"/>
<gene>
    <name evidence="2" type="primary">traI</name>
    <name evidence="2" type="ORF">CAGGBEG34_190095</name>
</gene>
<dbReference type="EMBL" id="CAFB01000035">
    <property type="protein sequence ID" value="CCD28924.1"/>
    <property type="molecule type" value="Genomic_DNA"/>
</dbReference>
<dbReference type="Proteomes" id="UP000054051">
    <property type="component" value="Unassembled WGS sequence"/>
</dbReference>
<evidence type="ECO:0000313" key="3">
    <source>
        <dbReference type="Proteomes" id="UP000054051"/>
    </source>
</evidence>
<proteinExistence type="predicted"/>
<comment type="caution">
    <text evidence="2">The sequence shown here is derived from an EMBL/GenBank/DDBJ whole genome shotgun (WGS) entry which is preliminary data.</text>
</comment>
<protein>
    <submittedName>
        <fullName evidence="2">TraI conjugal transfer protein</fullName>
    </submittedName>
</protein>
<dbReference type="Pfam" id="PF16932">
    <property type="entry name" value="T4SS_TraI"/>
    <property type="match status" value="1"/>
</dbReference>
<feature type="signal peptide" evidence="1">
    <location>
        <begin position="1"/>
        <end position="23"/>
    </location>
</feature>
<reference evidence="2 3" key="1">
    <citation type="submission" date="2011-08" db="EMBL/GenBank/DDBJ databases">
        <title>The genome of the obligate endobacterium of an arbuscular mycorrhizal fungus reveals an interphylum network of nutritional interactions.</title>
        <authorList>
            <person name="Ghignone S."/>
            <person name="Salvioli A."/>
            <person name="Anca I."/>
            <person name="Lumini E."/>
            <person name="Ortu G."/>
            <person name="Petiti L."/>
            <person name="Cruveiller S."/>
            <person name="Bianciotto V."/>
            <person name="Piffanelli P."/>
            <person name="Lanfranco L."/>
            <person name="Bonfante P."/>
        </authorList>
    </citation>
    <scope>NUCLEOTIDE SEQUENCE [LARGE SCALE GENOMIC DNA]</scope>
    <source>
        <strain evidence="2 3">BEG34</strain>
    </source>
</reference>
<accession>G2J827</accession>
<keyword evidence="3" id="KW-1185">Reference proteome</keyword>